<dbReference type="InterPro" id="IPR013969">
    <property type="entry name" value="Oligosacch_biosynth_Alg14"/>
</dbReference>
<evidence type="ECO:0000256" key="8">
    <source>
        <dbReference type="SAM" id="Phobius"/>
    </source>
</evidence>
<dbReference type="PANTHER" id="PTHR12154">
    <property type="entry name" value="GLYCOSYL TRANSFERASE-RELATED"/>
    <property type="match status" value="1"/>
</dbReference>
<dbReference type="EMBL" id="JANEYF010003438">
    <property type="protein sequence ID" value="KAJ8936272.1"/>
    <property type="molecule type" value="Genomic_DNA"/>
</dbReference>
<comment type="caution">
    <text evidence="9">The sequence shown here is derived from an EMBL/GenBank/DDBJ whole genome shotgun (WGS) entry which is preliminary data.</text>
</comment>
<feature type="transmembrane region" description="Helical" evidence="8">
    <location>
        <begin position="6"/>
        <end position="22"/>
    </location>
</feature>
<gene>
    <name evidence="9" type="ORF">NQ314_012434</name>
</gene>
<evidence type="ECO:0000256" key="6">
    <source>
        <dbReference type="ARBA" id="ARBA00022989"/>
    </source>
</evidence>
<evidence type="ECO:0000256" key="5">
    <source>
        <dbReference type="ARBA" id="ARBA00022824"/>
    </source>
</evidence>
<name>A0AAV8XCC1_9CUCU</name>
<keyword evidence="5" id="KW-0256">Endoplasmic reticulum</keyword>
<dbReference type="Pfam" id="PF08660">
    <property type="entry name" value="Alg14"/>
    <property type="match status" value="1"/>
</dbReference>
<evidence type="ECO:0000313" key="9">
    <source>
        <dbReference type="EMBL" id="KAJ8936272.1"/>
    </source>
</evidence>
<evidence type="ECO:0000256" key="3">
    <source>
        <dbReference type="ARBA" id="ARBA00017467"/>
    </source>
</evidence>
<dbReference type="Proteomes" id="UP001162156">
    <property type="component" value="Unassembled WGS sequence"/>
</dbReference>
<evidence type="ECO:0000256" key="2">
    <source>
        <dbReference type="ARBA" id="ARBA00009731"/>
    </source>
</evidence>
<evidence type="ECO:0000256" key="4">
    <source>
        <dbReference type="ARBA" id="ARBA00022692"/>
    </source>
</evidence>
<dbReference type="Gene3D" id="3.40.50.2000">
    <property type="entry name" value="Glycogen Phosphorylase B"/>
    <property type="match status" value="1"/>
</dbReference>
<accession>A0AAV8XCC1</accession>
<feature type="transmembrane region" description="Helical" evidence="8">
    <location>
        <begin position="116"/>
        <end position="136"/>
    </location>
</feature>
<evidence type="ECO:0000256" key="1">
    <source>
        <dbReference type="ARBA" id="ARBA00004389"/>
    </source>
</evidence>
<sequence length="218" mass="25158">QLKLELFILAIIAIIARIFFLIHKITTGHSKYVTTKRQRSYKTIICIGSGGHTTEMLKLVEDLDFTKYSPRFYIMAYSDVTSASRVEELERLKTGVTERTDYKIYRVPRSRVVKQPYFTSVFTTVFSIIYSIPIVIKIRPDLILCNGPGTCIPICILCFLLKTAFITDSKIVFIESFCRTKTFSLSGKILTYFADNFIVQWPSLKKKLKRSEYIGQLM</sequence>
<organism evidence="9 10">
    <name type="scientific">Rhamnusium bicolor</name>
    <dbReference type="NCBI Taxonomy" id="1586634"/>
    <lineage>
        <taxon>Eukaryota</taxon>
        <taxon>Metazoa</taxon>
        <taxon>Ecdysozoa</taxon>
        <taxon>Arthropoda</taxon>
        <taxon>Hexapoda</taxon>
        <taxon>Insecta</taxon>
        <taxon>Pterygota</taxon>
        <taxon>Neoptera</taxon>
        <taxon>Endopterygota</taxon>
        <taxon>Coleoptera</taxon>
        <taxon>Polyphaga</taxon>
        <taxon>Cucujiformia</taxon>
        <taxon>Chrysomeloidea</taxon>
        <taxon>Cerambycidae</taxon>
        <taxon>Lepturinae</taxon>
        <taxon>Rhagiini</taxon>
        <taxon>Rhamnusium</taxon>
    </lineage>
</organism>
<dbReference type="GO" id="GO:0004577">
    <property type="term" value="F:N-acetylglucosaminyldiphosphodolichol N-acetylglucosaminyltransferase activity"/>
    <property type="evidence" value="ECO:0007669"/>
    <property type="project" value="TreeGrafter"/>
</dbReference>
<feature type="transmembrane region" description="Helical" evidence="8">
    <location>
        <begin position="142"/>
        <end position="161"/>
    </location>
</feature>
<feature type="non-terminal residue" evidence="9">
    <location>
        <position position="1"/>
    </location>
</feature>
<dbReference type="AlphaFoldDB" id="A0AAV8XCC1"/>
<proteinExistence type="inferred from homology"/>
<protein>
    <recommendedName>
        <fullName evidence="3">UDP-N-acetylglucosamine transferase subunit ALG14</fullName>
    </recommendedName>
</protein>
<comment type="similarity">
    <text evidence="2">Belongs to the ALG14 family.</text>
</comment>
<dbReference type="GO" id="GO:0043541">
    <property type="term" value="C:UDP-N-acetylglucosamine transferase complex"/>
    <property type="evidence" value="ECO:0007669"/>
    <property type="project" value="TreeGrafter"/>
</dbReference>
<evidence type="ECO:0000256" key="7">
    <source>
        <dbReference type="ARBA" id="ARBA00023136"/>
    </source>
</evidence>
<keyword evidence="4 8" id="KW-0812">Transmembrane</keyword>
<dbReference type="GO" id="GO:0006488">
    <property type="term" value="P:dolichol-linked oligosaccharide biosynthetic process"/>
    <property type="evidence" value="ECO:0007669"/>
    <property type="project" value="InterPro"/>
</dbReference>
<dbReference type="PANTHER" id="PTHR12154:SF4">
    <property type="entry name" value="UDP-N-ACETYLGLUCOSAMINE TRANSFERASE SUBUNIT ALG14 HOMOLOG"/>
    <property type="match status" value="1"/>
</dbReference>
<keyword evidence="10" id="KW-1185">Reference proteome</keyword>
<keyword evidence="7 8" id="KW-0472">Membrane</keyword>
<comment type="subcellular location">
    <subcellularLocation>
        <location evidence="1">Endoplasmic reticulum membrane</location>
        <topology evidence="1">Single-pass membrane protein</topology>
    </subcellularLocation>
</comment>
<reference evidence="9" key="1">
    <citation type="journal article" date="2023" name="Insect Mol. Biol.">
        <title>Genome sequencing provides insights into the evolution of gene families encoding plant cell wall-degrading enzymes in longhorned beetles.</title>
        <authorList>
            <person name="Shin N.R."/>
            <person name="Okamura Y."/>
            <person name="Kirsch R."/>
            <person name="Pauchet Y."/>
        </authorList>
    </citation>
    <scope>NUCLEOTIDE SEQUENCE</scope>
    <source>
        <strain evidence="9">RBIC_L_NR</strain>
    </source>
</reference>
<keyword evidence="6 8" id="KW-1133">Transmembrane helix</keyword>
<evidence type="ECO:0000313" key="10">
    <source>
        <dbReference type="Proteomes" id="UP001162156"/>
    </source>
</evidence>